<protein>
    <submittedName>
        <fullName evidence="17">P-loop containing nucleoside triphosphate hydrolase protein</fullName>
    </submittedName>
</protein>
<feature type="coiled-coil region" evidence="15">
    <location>
        <begin position="265"/>
        <end position="292"/>
    </location>
</feature>
<keyword evidence="15" id="KW-0175">Coiled coil</keyword>
<evidence type="ECO:0000256" key="11">
    <source>
        <dbReference type="ARBA" id="ARBA00022927"/>
    </source>
</evidence>
<evidence type="ECO:0000256" key="12">
    <source>
        <dbReference type="ARBA" id="ARBA00022989"/>
    </source>
</evidence>
<dbReference type="InterPro" id="IPR027417">
    <property type="entry name" value="P-loop_NTPase"/>
</dbReference>
<keyword evidence="3" id="KW-0813">Transport</keyword>
<evidence type="ECO:0000256" key="9">
    <source>
        <dbReference type="ARBA" id="ARBA00022805"/>
    </source>
</evidence>
<dbReference type="SUPFAM" id="SSF52540">
    <property type="entry name" value="P-loop containing nucleoside triphosphate hydrolases"/>
    <property type="match status" value="1"/>
</dbReference>
<comment type="cofactor">
    <cofactor evidence="1">
        <name>Mg(2+)</name>
        <dbReference type="ChEBI" id="CHEBI:18420"/>
    </cofactor>
</comment>
<evidence type="ECO:0000256" key="5">
    <source>
        <dbReference type="ARBA" id="ARBA00022640"/>
    </source>
</evidence>
<dbReference type="GO" id="GO:0046872">
    <property type="term" value="F:metal ion binding"/>
    <property type="evidence" value="ECO:0007669"/>
    <property type="project" value="UniProtKB-KW"/>
</dbReference>
<feature type="domain" description="G" evidence="16">
    <location>
        <begin position="14"/>
        <end position="93"/>
    </location>
</feature>
<evidence type="ECO:0000256" key="8">
    <source>
        <dbReference type="ARBA" id="ARBA00022801"/>
    </source>
</evidence>
<name>A0AA39YHW5_9PEZI</name>
<evidence type="ECO:0000313" key="17">
    <source>
        <dbReference type="EMBL" id="KAK0652614.1"/>
    </source>
</evidence>
<dbReference type="Proteomes" id="UP001174936">
    <property type="component" value="Unassembled WGS sequence"/>
</dbReference>
<comment type="subcellular location">
    <subcellularLocation>
        <location evidence="2">Membrane</location>
        <topology evidence="2">Single-pass membrane protein</topology>
    </subcellularLocation>
    <subcellularLocation>
        <location evidence="14">Plastid</location>
        <location evidence="14">Chloroplast outer membrane</location>
    </subcellularLocation>
</comment>
<dbReference type="PANTHER" id="PTHR10903:SF135">
    <property type="entry name" value="TRANSLOCASE OF CHLOROPLAST 120, CHLOROPLASTIC-RELATED"/>
    <property type="match status" value="1"/>
</dbReference>
<keyword evidence="8 17" id="KW-0378">Hydrolase</keyword>
<sequence length="307" mass="34482">MDPKKAKKDSKVVIALLGVTGAGKSTFVNTACGRDVSKISHSSKPCTQVPQAVEFGIGDRTIVLIDTPGFDDDKRSDVRILEDIATWMAKKGYREQMLDGLIFLHPITHTRAGGSELNRTQLLEKILGEAAYSRVVIATTMWDYIVSEDLVKDRLDSRCAPGGVWHELISKGALTAKHYNTPESAHSIINTIVEIADRLGKPQSLLETELKQQNGRVVHTSAGKSLEVLIKRDIGIFQNQVQQHLDYRPPGSYRNDGVREHKMAWKRWNREHQALQAQLAEKEEELKKLQGIVVRFFNAFTALFRSR</sequence>
<keyword evidence="9" id="KW-1002">Plastid outer membrane</keyword>
<evidence type="ECO:0000256" key="2">
    <source>
        <dbReference type="ARBA" id="ARBA00004167"/>
    </source>
</evidence>
<dbReference type="AlphaFoldDB" id="A0AA39YHW5"/>
<evidence type="ECO:0000256" key="7">
    <source>
        <dbReference type="ARBA" id="ARBA00022723"/>
    </source>
</evidence>
<dbReference type="InterPro" id="IPR045058">
    <property type="entry name" value="GIMA/IAN/Toc"/>
</dbReference>
<evidence type="ECO:0000256" key="14">
    <source>
        <dbReference type="ARBA" id="ARBA00024013"/>
    </source>
</evidence>
<evidence type="ECO:0000313" key="18">
    <source>
        <dbReference type="Proteomes" id="UP001174936"/>
    </source>
</evidence>
<evidence type="ECO:0000256" key="1">
    <source>
        <dbReference type="ARBA" id="ARBA00001946"/>
    </source>
</evidence>
<comment type="caution">
    <text evidence="17">The sequence shown here is derived from an EMBL/GenBank/DDBJ whole genome shotgun (WGS) entry which is preliminary data.</text>
</comment>
<keyword evidence="18" id="KW-1185">Reference proteome</keyword>
<keyword evidence="13" id="KW-0472">Membrane</keyword>
<accession>A0AA39YHW5</accession>
<reference evidence="17" key="1">
    <citation type="submission" date="2023-06" db="EMBL/GenBank/DDBJ databases">
        <title>Genome-scale phylogeny and comparative genomics of the fungal order Sordariales.</title>
        <authorList>
            <consortium name="Lawrence Berkeley National Laboratory"/>
            <person name="Hensen N."/>
            <person name="Bonometti L."/>
            <person name="Westerberg I."/>
            <person name="Brannstrom I.O."/>
            <person name="Guillou S."/>
            <person name="Cros-Aarteil S."/>
            <person name="Calhoun S."/>
            <person name="Haridas S."/>
            <person name="Kuo A."/>
            <person name="Mondo S."/>
            <person name="Pangilinan J."/>
            <person name="Riley R."/>
            <person name="Labutti K."/>
            <person name="Andreopoulos B."/>
            <person name="Lipzen A."/>
            <person name="Chen C."/>
            <person name="Yanf M."/>
            <person name="Daum C."/>
            <person name="Ng V."/>
            <person name="Clum A."/>
            <person name="Steindorff A."/>
            <person name="Ohm R."/>
            <person name="Martin F."/>
            <person name="Silar P."/>
            <person name="Natvig D."/>
            <person name="Lalanne C."/>
            <person name="Gautier V."/>
            <person name="Ament-Velasquez S.L."/>
            <person name="Kruys A."/>
            <person name="Hutchinson M.I."/>
            <person name="Powell A.J."/>
            <person name="Barry K."/>
            <person name="Miller A.N."/>
            <person name="Grigoriev I.V."/>
            <person name="Debuchy R."/>
            <person name="Gladieux P."/>
            <person name="Thoren M.H."/>
            <person name="Johannesson H."/>
        </authorList>
    </citation>
    <scope>NUCLEOTIDE SEQUENCE</scope>
    <source>
        <strain evidence="17">SMH2532-1</strain>
    </source>
</reference>
<keyword evidence="12" id="KW-1133">Transmembrane helix</keyword>
<proteinExistence type="predicted"/>
<keyword evidence="10" id="KW-0460">Magnesium</keyword>
<keyword evidence="7" id="KW-0479">Metal-binding</keyword>
<keyword evidence="4" id="KW-0150">Chloroplast</keyword>
<dbReference type="GO" id="GO:0016787">
    <property type="term" value="F:hydrolase activity"/>
    <property type="evidence" value="ECO:0007669"/>
    <property type="project" value="UniProtKB-KW"/>
</dbReference>
<keyword evidence="11" id="KW-0653">Protein transport</keyword>
<evidence type="ECO:0000256" key="15">
    <source>
        <dbReference type="SAM" id="Coils"/>
    </source>
</evidence>
<dbReference type="EMBL" id="JAULSV010000002">
    <property type="protein sequence ID" value="KAK0652614.1"/>
    <property type="molecule type" value="Genomic_DNA"/>
</dbReference>
<evidence type="ECO:0000259" key="16">
    <source>
        <dbReference type="Pfam" id="PF01926"/>
    </source>
</evidence>
<evidence type="ECO:0000256" key="10">
    <source>
        <dbReference type="ARBA" id="ARBA00022842"/>
    </source>
</evidence>
<dbReference type="GO" id="GO:0016020">
    <property type="term" value="C:membrane"/>
    <property type="evidence" value="ECO:0007669"/>
    <property type="project" value="UniProtKB-SubCell"/>
</dbReference>
<dbReference type="PANTHER" id="PTHR10903">
    <property type="entry name" value="GTPASE, IMAP FAMILY MEMBER-RELATED"/>
    <property type="match status" value="1"/>
</dbReference>
<dbReference type="InterPro" id="IPR006073">
    <property type="entry name" value="GTP-bd"/>
</dbReference>
<dbReference type="GO" id="GO:0005525">
    <property type="term" value="F:GTP binding"/>
    <property type="evidence" value="ECO:0007669"/>
    <property type="project" value="InterPro"/>
</dbReference>
<evidence type="ECO:0000256" key="4">
    <source>
        <dbReference type="ARBA" id="ARBA00022528"/>
    </source>
</evidence>
<dbReference type="GO" id="GO:0015031">
    <property type="term" value="P:protein transport"/>
    <property type="evidence" value="ECO:0007669"/>
    <property type="project" value="UniProtKB-KW"/>
</dbReference>
<keyword evidence="6" id="KW-0812">Transmembrane</keyword>
<dbReference type="Pfam" id="PF01926">
    <property type="entry name" value="MMR_HSR1"/>
    <property type="match status" value="1"/>
</dbReference>
<evidence type="ECO:0000256" key="3">
    <source>
        <dbReference type="ARBA" id="ARBA00022448"/>
    </source>
</evidence>
<keyword evidence="5" id="KW-0934">Plastid</keyword>
<evidence type="ECO:0000256" key="13">
    <source>
        <dbReference type="ARBA" id="ARBA00023136"/>
    </source>
</evidence>
<organism evidence="17 18">
    <name type="scientific">Cercophora newfieldiana</name>
    <dbReference type="NCBI Taxonomy" id="92897"/>
    <lineage>
        <taxon>Eukaryota</taxon>
        <taxon>Fungi</taxon>
        <taxon>Dikarya</taxon>
        <taxon>Ascomycota</taxon>
        <taxon>Pezizomycotina</taxon>
        <taxon>Sordariomycetes</taxon>
        <taxon>Sordariomycetidae</taxon>
        <taxon>Sordariales</taxon>
        <taxon>Lasiosphaeriaceae</taxon>
        <taxon>Cercophora</taxon>
    </lineage>
</organism>
<dbReference type="Gene3D" id="3.40.50.300">
    <property type="entry name" value="P-loop containing nucleotide triphosphate hydrolases"/>
    <property type="match status" value="1"/>
</dbReference>
<evidence type="ECO:0000256" key="6">
    <source>
        <dbReference type="ARBA" id="ARBA00022692"/>
    </source>
</evidence>
<gene>
    <name evidence="17" type="ORF">B0T16DRAFT_103814</name>
</gene>